<proteinExistence type="inferred from homology"/>
<sequence>MADHLLCPKVDKVLWIYGDFEVQVTEVATIETPAGPLRIERNEDLIHARGVPYASAERLQAPQPLARRQAVRDATSRGPACPQSPSRLDNVTGPIVYELEQSEDCLVLSVTAPAEATELPVMVWFHGGAYVSGGGEAPKYDPDDLAREGVVVVNITYRLGAFGYLNPPGSGADNRGLLDQLTALVWVRDNITAFGGNPASITIFGQSAGGDSVLSLAASPAARGLFHRVIAQSAPLGFRLDKDMKTARNRMVAAMLAAFTERTGGDHATIPTAEVLAGQRAALARAEDFGHVAGLAFAPSIGRAPMVCSIEQAWREVAPDVELLIGFTKDDAAPFVAMNPRAARLGKLGALGRVITRAISRRVTAKIFGDPAEAVARLWREAGGKAATYRFNWEPAGGEPFGATHCIDLPFLFSGDWSDAPMLAGQIIPAELSARMRATWAGFARSGTASLPTSVLRFD</sequence>
<organism evidence="5 6">
    <name type="scientific">Nocardia goodfellowii</name>
    <dbReference type="NCBI Taxonomy" id="882446"/>
    <lineage>
        <taxon>Bacteria</taxon>
        <taxon>Bacillati</taxon>
        <taxon>Actinomycetota</taxon>
        <taxon>Actinomycetes</taxon>
        <taxon>Mycobacteriales</taxon>
        <taxon>Nocardiaceae</taxon>
        <taxon>Nocardia</taxon>
    </lineage>
</organism>
<dbReference type="EMBL" id="JAGGMR010000001">
    <property type="protein sequence ID" value="MBP2190202.1"/>
    <property type="molecule type" value="Genomic_DNA"/>
</dbReference>
<evidence type="ECO:0000256" key="1">
    <source>
        <dbReference type="ARBA" id="ARBA00005964"/>
    </source>
</evidence>
<dbReference type="SUPFAM" id="SSF53474">
    <property type="entry name" value="alpha/beta-Hydrolases"/>
    <property type="match status" value="1"/>
</dbReference>
<dbReference type="PANTHER" id="PTHR11559">
    <property type="entry name" value="CARBOXYLESTERASE"/>
    <property type="match status" value="1"/>
</dbReference>
<evidence type="ECO:0000256" key="2">
    <source>
        <dbReference type="ARBA" id="ARBA00022801"/>
    </source>
</evidence>
<comment type="caution">
    <text evidence="5">The sequence shown here is derived from an EMBL/GenBank/DDBJ whole genome shotgun (WGS) entry which is preliminary data.</text>
</comment>
<reference evidence="5 6" key="1">
    <citation type="submission" date="2021-03" db="EMBL/GenBank/DDBJ databases">
        <title>Sequencing the genomes of 1000 actinobacteria strains.</title>
        <authorList>
            <person name="Klenk H.-P."/>
        </authorList>
    </citation>
    <scope>NUCLEOTIDE SEQUENCE [LARGE SCALE GENOMIC DNA]</scope>
    <source>
        <strain evidence="5 6">DSM 45516</strain>
    </source>
</reference>
<evidence type="ECO:0000313" key="6">
    <source>
        <dbReference type="Proteomes" id="UP001519325"/>
    </source>
</evidence>
<accession>A0ABS4QET9</accession>
<dbReference type="InterPro" id="IPR029058">
    <property type="entry name" value="AB_hydrolase_fold"/>
</dbReference>
<protein>
    <recommendedName>
        <fullName evidence="3">Carboxylic ester hydrolase</fullName>
        <ecNumber evidence="3">3.1.1.-</ecNumber>
    </recommendedName>
</protein>
<dbReference type="PROSITE" id="PS00122">
    <property type="entry name" value="CARBOXYLESTERASE_B_1"/>
    <property type="match status" value="1"/>
</dbReference>
<dbReference type="InterPro" id="IPR002018">
    <property type="entry name" value="CarbesteraseB"/>
</dbReference>
<dbReference type="InterPro" id="IPR019826">
    <property type="entry name" value="Carboxylesterase_B_AS"/>
</dbReference>
<dbReference type="Pfam" id="PF00135">
    <property type="entry name" value="COesterase"/>
    <property type="match status" value="1"/>
</dbReference>
<evidence type="ECO:0000256" key="3">
    <source>
        <dbReference type="RuleBase" id="RU361235"/>
    </source>
</evidence>
<feature type="domain" description="Carboxylesterase type B" evidence="4">
    <location>
        <begin position="49"/>
        <end position="342"/>
    </location>
</feature>
<dbReference type="InterPro" id="IPR050309">
    <property type="entry name" value="Type-B_Carboxylest/Lipase"/>
</dbReference>
<name>A0ABS4QET9_9NOCA</name>
<dbReference type="RefSeq" id="WP_245365977.1">
    <property type="nucleotide sequence ID" value="NZ_JAGGMR010000001.1"/>
</dbReference>
<keyword evidence="2 3" id="KW-0378">Hydrolase</keyword>
<dbReference type="Gene3D" id="3.40.50.1820">
    <property type="entry name" value="alpha/beta hydrolase"/>
    <property type="match status" value="1"/>
</dbReference>
<dbReference type="GO" id="GO:0016787">
    <property type="term" value="F:hydrolase activity"/>
    <property type="evidence" value="ECO:0007669"/>
    <property type="project" value="UniProtKB-KW"/>
</dbReference>
<gene>
    <name evidence="5" type="ORF">BJ987_003103</name>
</gene>
<dbReference type="EC" id="3.1.1.-" evidence="3"/>
<dbReference type="Proteomes" id="UP001519325">
    <property type="component" value="Unassembled WGS sequence"/>
</dbReference>
<keyword evidence="6" id="KW-1185">Reference proteome</keyword>
<comment type="similarity">
    <text evidence="1 3">Belongs to the type-B carboxylesterase/lipase family.</text>
</comment>
<evidence type="ECO:0000259" key="4">
    <source>
        <dbReference type="Pfam" id="PF00135"/>
    </source>
</evidence>
<evidence type="ECO:0000313" key="5">
    <source>
        <dbReference type="EMBL" id="MBP2190202.1"/>
    </source>
</evidence>